<dbReference type="Pfam" id="PF00126">
    <property type="entry name" value="HTH_1"/>
    <property type="match status" value="1"/>
</dbReference>
<dbReference type="PROSITE" id="PS50931">
    <property type="entry name" value="HTH_LYSR"/>
    <property type="match status" value="1"/>
</dbReference>
<dbReference type="PANTHER" id="PTHR30537:SF1">
    <property type="entry name" value="HTH-TYPE TRANSCRIPTIONAL REGULATOR PGRR"/>
    <property type="match status" value="1"/>
</dbReference>
<evidence type="ECO:0000259" key="8">
    <source>
        <dbReference type="PROSITE" id="PS50931"/>
    </source>
</evidence>
<dbReference type="CDD" id="cd08474">
    <property type="entry name" value="PBP2_CrgA_like_5"/>
    <property type="match status" value="1"/>
</dbReference>
<dbReference type="InterPro" id="IPR005119">
    <property type="entry name" value="LysR_subst-bd"/>
</dbReference>
<dbReference type="OrthoDB" id="9813056at2"/>
<comment type="caution">
    <text evidence="9">The sequence shown here is derived from an EMBL/GenBank/DDBJ whole genome shotgun (WGS) entry which is preliminary data.</text>
</comment>
<dbReference type="Gene3D" id="3.40.190.290">
    <property type="match status" value="1"/>
</dbReference>
<dbReference type="SUPFAM" id="SSF46785">
    <property type="entry name" value="Winged helix' DNA-binding domain"/>
    <property type="match status" value="1"/>
</dbReference>
<dbReference type="FunFam" id="3.40.190.290:FF:000012">
    <property type="entry name" value="Transcriptional regulator, LysR family"/>
    <property type="match status" value="1"/>
</dbReference>
<dbReference type="Pfam" id="PF03466">
    <property type="entry name" value="LysR_substrate"/>
    <property type="match status" value="1"/>
</dbReference>
<comment type="function">
    <text evidence="5">Transcriptional regulator of the ttuABCDE tartrate utilization operon.</text>
</comment>
<feature type="domain" description="HTH lysR-type" evidence="8">
    <location>
        <begin position="11"/>
        <end position="61"/>
    </location>
</feature>
<evidence type="ECO:0000256" key="4">
    <source>
        <dbReference type="ARBA" id="ARBA00023163"/>
    </source>
</evidence>
<dbReference type="InterPro" id="IPR058163">
    <property type="entry name" value="LysR-type_TF_proteobact-type"/>
</dbReference>
<dbReference type="GO" id="GO:0006351">
    <property type="term" value="P:DNA-templated transcription"/>
    <property type="evidence" value="ECO:0007669"/>
    <property type="project" value="TreeGrafter"/>
</dbReference>
<gene>
    <name evidence="9" type="ORF">RRU01S_33_00230</name>
</gene>
<accession>A0A081D2S3</accession>
<dbReference type="GO" id="GO:0043565">
    <property type="term" value="F:sequence-specific DNA binding"/>
    <property type="evidence" value="ECO:0007669"/>
    <property type="project" value="TreeGrafter"/>
</dbReference>
<organism evidence="9 10">
    <name type="scientific">Agrobacterium rubi TR3 = NBRC 13261</name>
    <dbReference type="NCBI Taxonomy" id="1368415"/>
    <lineage>
        <taxon>Bacteria</taxon>
        <taxon>Pseudomonadati</taxon>
        <taxon>Pseudomonadota</taxon>
        <taxon>Alphaproteobacteria</taxon>
        <taxon>Hyphomicrobiales</taxon>
        <taxon>Rhizobiaceae</taxon>
        <taxon>Rhizobium/Agrobacterium group</taxon>
        <taxon>Agrobacterium</taxon>
    </lineage>
</organism>
<name>A0A081D2S3_9HYPH</name>
<dbReference type="PANTHER" id="PTHR30537">
    <property type="entry name" value="HTH-TYPE TRANSCRIPTIONAL REGULATOR"/>
    <property type="match status" value="1"/>
</dbReference>
<dbReference type="Proteomes" id="UP000028701">
    <property type="component" value="Unassembled WGS sequence"/>
</dbReference>
<dbReference type="FunFam" id="1.10.10.10:FF:000001">
    <property type="entry name" value="LysR family transcriptional regulator"/>
    <property type="match status" value="1"/>
</dbReference>
<evidence type="ECO:0000256" key="7">
    <source>
        <dbReference type="ARBA" id="ARBA00083243"/>
    </source>
</evidence>
<reference evidence="9 10" key="1">
    <citation type="submission" date="2014-08" db="EMBL/GenBank/DDBJ databases">
        <title>Whole genome shotgun sequence of Rhizobium rubi NBRC 13261.</title>
        <authorList>
            <person name="Katano-Makiyama Y."/>
            <person name="Hosoyama A."/>
            <person name="Hashimoto M."/>
            <person name="Hosoyama Y."/>
            <person name="Noguchi M."/>
            <person name="Tsuchikane K."/>
            <person name="Uohara A."/>
            <person name="Ohji S."/>
            <person name="Ichikawa N."/>
            <person name="Kimura A."/>
            <person name="Yamazoe A."/>
            <person name="Fujita N."/>
        </authorList>
    </citation>
    <scope>NUCLEOTIDE SEQUENCE [LARGE SCALE GENOMIC DNA]</scope>
    <source>
        <strain evidence="9 10">NBRC 13261</strain>
    </source>
</reference>
<dbReference type="Gene3D" id="1.10.10.10">
    <property type="entry name" value="Winged helix-like DNA-binding domain superfamily/Winged helix DNA-binding domain"/>
    <property type="match status" value="1"/>
</dbReference>
<dbReference type="eggNOG" id="COG0583">
    <property type="taxonomic scope" value="Bacteria"/>
</dbReference>
<evidence type="ECO:0000256" key="3">
    <source>
        <dbReference type="ARBA" id="ARBA00023125"/>
    </source>
</evidence>
<keyword evidence="3" id="KW-0238">DNA-binding</keyword>
<proteinExistence type="inferred from homology"/>
<evidence type="ECO:0000256" key="2">
    <source>
        <dbReference type="ARBA" id="ARBA00023015"/>
    </source>
</evidence>
<evidence type="ECO:0000256" key="1">
    <source>
        <dbReference type="ARBA" id="ARBA00009437"/>
    </source>
</evidence>
<dbReference type="EMBL" id="BBJU01000033">
    <property type="protein sequence ID" value="GAK73219.1"/>
    <property type="molecule type" value="Genomic_DNA"/>
</dbReference>
<evidence type="ECO:0000256" key="5">
    <source>
        <dbReference type="ARBA" id="ARBA00054626"/>
    </source>
</evidence>
<dbReference type="SUPFAM" id="SSF53850">
    <property type="entry name" value="Periplasmic binding protein-like II"/>
    <property type="match status" value="1"/>
</dbReference>
<evidence type="ECO:0000256" key="6">
    <source>
        <dbReference type="ARBA" id="ARBA00067332"/>
    </source>
</evidence>
<dbReference type="GO" id="GO:0003700">
    <property type="term" value="F:DNA-binding transcription factor activity"/>
    <property type="evidence" value="ECO:0007669"/>
    <property type="project" value="InterPro"/>
</dbReference>
<evidence type="ECO:0000313" key="9">
    <source>
        <dbReference type="EMBL" id="GAK73219.1"/>
    </source>
</evidence>
<evidence type="ECO:0000313" key="10">
    <source>
        <dbReference type="Proteomes" id="UP000028701"/>
    </source>
</evidence>
<dbReference type="InterPro" id="IPR000847">
    <property type="entry name" value="LysR_HTH_N"/>
</dbReference>
<sequence>MRRDNVNDYLAFIAVAREHSFTKAAAQLGVSQSALSYTIRTLEGKLGLRLLTRTTRSVSLTEAGERLLLAIGPRFDEIESEIAALSAMRDKPAGNVRITTVEHAAETILWPKLAPLLANYPDINVEIISEYGLRDIVADRYDAGVRLGEQVDQDMISVPISRDFRFAIVGSPAYFAQRPVPQTPQDLTEHSCIRLRLPTHGGFYIWDFYKDGHELKVRIQGRAAFNTVGMMRQAALDGFGLAYLPDDQVRHLINDGQLVQVLADWSPPRPAYHLYYPSRRQHSPAFALVIEALRYRSQTSD</sequence>
<dbReference type="PRINTS" id="PR00039">
    <property type="entry name" value="HTHLYSR"/>
</dbReference>
<comment type="similarity">
    <text evidence="1">Belongs to the LysR transcriptional regulatory family.</text>
</comment>
<dbReference type="AlphaFoldDB" id="A0A081D2S3"/>
<dbReference type="InterPro" id="IPR036390">
    <property type="entry name" value="WH_DNA-bd_sf"/>
</dbReference>
<keyword evidence="2" id="KW-0805">Transcription regulation</keyword>
<dbReference type="RefSeq" id="WP_045232640.1">
    <property type="nucleotide sequence ID" value="NZ_BBJU01000033.1"/>
</dbReference>
<protein>
    <recommendedName>
        <fullName evidence="6">HTH-type transcriptional regulator TtuA</fullName>
    </recommendedName>
    <alternativeName>
        <fullName evidence="7">Tartrate utilization transcriptional regulator</fullName>
    </alternativeName>
</protein>
<dbReference type="InterPro" id="IPR036388">
    <property type="entry name" value="WH-like_DNA-bd_sf"/>
</dbReference>
<keyword evidence="4" id="KW-0804">Transcription</keyword>